<evidence type="ECO:0000313" key="2">
    <source>
        <dbReference type="Proteomes" id="UP000018511"/>
    </source>
</evidence>
<dbReference type="Proteomes" id="UP000018511">
    <property type="component" value="Unassembled WGS sequence"/>
</dbReference>
<reference evidence="1 2" key="1">
    <citation type="submission" date="2013-10" db="EMBL/GenBank/DDBJ databases">
        <title>Whole Genome Shotgun Sequence of Pseudomonas taiwanensis SJ9.</title>
        <authorList>
            <person name="Hong S.-J."/>
            <person name="Shin J.-H."/>
        </authorList>
    </citation>
    <scope>NUCLEOTIDE SEQUENCE [LARGE SCALE GENOMIC DNA]</scope>
    <source>
        <strain evidence="1 2">SJ9</strain>
    </source>
</reference>
<dbReference type="AlphaFoldDB" id="V7D8E3"/>
<dbReference type="PATRIC" id="fig|1388762.3.peg.3388"/>
<proteinExistence type="predicted"/>
<organism evidence="1 2">
    <name type="scientific">Pseudomonas taiwanensis SJ9</name>
    <dbReference type="NCBI Taxonomy" id="1388762"/>
    <lineage>
        <taxon>Bacteria</taxon>
        <taxon>Pseudomonadati</taxon>
        <taxon>Pseudomonadota</taxon>
        <taxon>Gammaproteobacteria</taxon>
        <taxon>Pseudomonadales</taxon>
        <taxon>Pseudomonadaceae</taxon>
        <taxon>Pseudomonas</taxon>
    </lineage>
</organism>
<dbReference type="EMBL" id="AXUP01000239">
    <property type="protein sequence ID" value="ESW38617.1"/>
    <property type="molecule type" value="Genomic_DNA"/>
</dbReference>
<sequence>MQGQLFNDFDFSGRNQTVTMLNEQRSQCTQINRARYAIREQNVTVQCSKIGSQAIFDKVTIH</sequence>
<name>V7D8E3_9PSED</name>
<evidence type="ECO:0000313" key="1">
    <source>
        <dbReference type="EMBL" id="ESW38617.1"/>
    </source>
</evidence>
<gene>
    <name evidence="1" type="ORF">O164_17235</name>
</gene>
<protein>
    <submittedName>
        <fullName evidence="1">Uncharacterized protein</fullName>
    </submittedName>
</protein>
<comment type="caution">
    <text evidence="1">The sequence shown here is derived from an EMBL/GenBank/DDBJ whole genome shotgun (WGS) entry which is preliminary data.</text>
</comment>
<accession>V7D8E3</accession>